<name>K2LTU5_TRYCR</name>
<dbReference type="Proteomes" id="UP000007350">
    <property type="component" value="Unassembled WGS sequence"/>
</dbReference>
<dbReference type="Pfam" id="PF02338">
    <property type="entry name" value="OTU"/>
    <property type="match status" value="1"/>
</dbReference>
<organism evidence="3 4">
    <name type="scientific">Trypanosoma cruzi marinkellei</name>
    <dbReference type="NCBI Taxonomy" id="85056"/>
    <lineage>
        <taxon>Eukaryota</taxon>
        <taxon>Discoba</taxon>
        <taxon>Euglenozoa</taxon>
        <taxon>Kinetoplastea</taxon>
        <taxon>Metakinetoplastina</taxon>
        <taxon>Trypanosomatida</taxon>
        <taxon>Trypanosomatidae</taxon>
        <taxon>Trypanosoma</taxon>
        <taxon>Schizotrypanum</taxon>
    </lineage>
</organism>
<feature type="compositionally biased region" description="Polar residues" evidence="1">
    <location>
        <begin position="1"/>
        <end position="27"/>
    </location>
</feature>
<dbReference type="InterPro" id="IPR050704">
    <property type="entry name" value="Peptidase_C85-like"/>
</dbReference>
<feature type="region of interest" description="Disordered" evidence="1">
    <location>
        <begin position="291"/>
        <end position="311"/>
    </location>
</feature>
<feature type="domain" description="OTU" evidence="2">
    <location>
        <begin position="339"/>
        <end position="469"/>
    </location>
</feature>
<dbReference type="InterPro" id="IPR038765">
    <property type="entry name" value="Papain-like_cys_pep_sf"/>
</dbReference>
<feature type="region of interest" description="Disordered" evidence="1">
    <location>
        <begin position="525"/>
        <end position="547"/>
    </location>
</feature>
<evidence type="ECO:0000259" key="2">
    <source>
        <dbReference type="PROSITE" id="PS50802"/>
    </source>
</evidence>
<dbReference type="SUPFAM" id="SSF54001">
    <property type="entry name" value="Cysteine proteinases"/>
    <property type="match status" value="1"/>
</dbReference>
<keyword evidence="4" id="KW-1185">Reference proteome</keyword>
<protein>
    <recommendedName>
        <fullName evidence="2">OTU domain-containing protein</fullName>
    </recommendedName>
</protein>
<evidence type="ECO:0000313" key="3">
    <source>
        <dbReference type="EMBL" id="EKF26093.1"/>
    </source>
</evidence>
<evidence type="ECO:0000313" key="4">
    <source>
        <dbReference type="Proteomes" id="UP000007350"/>
    </source>
</evidence>
<dbReference type="PANTHER" id="PTHR12419">
    <property type="entry name" value="OTU DOMAIN CONTAINING PROTEIN"/>
    <property type="match status" value="1"/>
</dbReference>
<feature type="compositionally biased region" description="Polar residues" evidence="1">
    <location>
        <begin position="531"/>
        <end position="540"/>
    </location>
</feature>
<dbReference type="InterPro" id="IPR003323">
    <property type="entry name" value="OTU_dom"/>
</dbReference>
<evidence type="ECO:0000256" key="1">
    <source>
        <dbReference type="SAM" id="MobiDB-lite"/>
    </source>
</evidence>
<sequence length="845" mass="91526">MGSCSSSQTCQTKGTFPSQLTLNSENSDGGAADAECGEPVATYMADSLTCLEKEEGVVVVVEETERKRLSQLRRPKLSIRTGTNDMAWGEDGWAAGPISDGCKYALTPLVPVAPFTTRDVRKWIVSEFQKHYGGFGDAEEAVTPCNTEESQKPSNKISDNTTENIPVDKKQLEAPTSNAISAVLLNMDRSGVDMTPVASIDEDSKGVTEKWEGSSAVGFHPMTFKAMNQTPSPATPQSCEPSLAKSQEGAAQQGSFCAIETSKKRRSFIAFRKSSKKSLFNRSSGSVGVEKEEKEGNCSFSRSNSNVKPQTDEVPLLTREHFIRIGTQRLEKRLFELKLVEHRVKGDGNCQFRALAQQLLGSEDLHETIRVHVLTYMKSVRERFDCYFANKEEADGYYGRMLKSGTWGDELTLRAASDSLHINIHVLSSEQQNFYITYRPGADSPLPPAFLVDVTTLRQQRHLQGNASMSYLTQSSTVVKEGKGDGSGIGAIVVETETEGGRGGGVGGGGGYACSRKSGGVQLTGVKSRKSAATTQNTKNYENREEEEEEEEVIVDACALQRSLQRKLSQLTIRAAITPRLDSFSSGGYPESTNRNVFFAAVETPAMAMAGDVANKGGTGGYLDLSFTVQSGEESSVGGSFQTTHLRTVSQEIARLCSVGIENVENKGKQHITLLLAHPTPIETPPSTQQRAESIPSLHLPNTTTVSNAVTKMDSSFHLFSPLHGDTGGITPSVTCDSTLPTAQTSAFSSDMDVNTTVGMTNRFLPVLKDDESVFVFEGHSEPIDVFLSYLSPVHYNALSVAEEGNTPNALSLMSQQDKLGSCTESLSLPDVGTFLPFLKRVVSR</sequence>
<proteinExistence type="predicted"/>
<gene>
    <name evidence="3" type="ORF">MOQ_010230</name>
</gene>
<feature type="region of interest" description="Disordered" evidence="1">
    <location>
        <begin position="228"/>
        <end position="247"/>
    </location>
</feature>
<feature type="compositionally biased region" description="Polar residues" evidence="1">
    <location>
        <begin position="298"/>
        <end position="309"/>
    </location>
</feature>
<reference evidence="3 4" key="1">
    <citation type="journal article" date="2012" name="BMC Genomics">
        <title>Comparative genomic analysis of human infective Trypanosoma cruzi lineages with the bat-restricted subspecies T. cruzi marinkellei.</title>
        <authorList>
            <person name="Franzen O."/>
            <person name="Talavera-Lopez C."/>
            <person name="Ochaya S."/>
            <person name="Butler C.E."/>
            <person name="Messenger L.A."/>
            <person name="Lewis M.D."/>
            <person name="Llewellyn M.S."/>
            <person name="Marinkelle C.J."/>
            <person name="Tyler K.M."/>
            <person name="Miles M.A."/>
            <person name="Andersson B."/>
        </authorList>
    </citation>
    <scope>NUCLEOTIDE SEQUENCE [LARGE SCALE GENOMIC DNA]</scope>
    <source>
        <strain evidence="3 4">B7</strain>
    </source>
</reference>
<feature type="region of interest" description="Disordered" evidence="1">
    <location>
        <begin position="139"/>
        <end position="162"/>
    </location>
</feature>
<dbReference type="PANTHER" id="PTHR12419:SF11">
    <property type="entry name" value="OTU DOMAIN-CONTAINING PROTEIN DDB_G0284757"/>
    <property type="match status" value="1"/>
</dbReference>
<comment type="caution">
    <text evidence="3">The sequence shown here is derived from an EMBL/GenBank/DDBJ whole genome shotgun (WGS) entry which is preliminary data.</text>
</comment>
<dbReference type="GO" id="GO:0016579">
    <property type="term" value="P:protein deubiquitination"/>
    <property type="evidence" value="ECO:0007669"/>
    <property type="project" value="TreeGrafter"/>
</dbReference>
<feature type="compositionally biased region" description="Polar residues" evidence="1">
    <location>
        <begin position="228"/>
        <end position="240"/>
    </location>
</feature>
<dbReference type="PROSITE" id="PS50802">
    <property type="entry name" value="OTU"/>
    <property type="match status" value="1"/>
</dbReference>
<feature type="compositionally biased region" description="Polar residues" evidence="1">
    <location>
        <begin position="144"/>
        <end position="162"/>
    </location>
</feature>
<dbReference type="GO" id="GO:0004843">
    <property type="term" value="F:cysteine-type deubiquitinase activity"/>
    <property type="evidence" value="ECO:0007669"/>
    <property type="project" value="TreeGrafter"/>
</dbReference>
<accession>K2LTU5</accession>
<dbReference type="AlphaFoldDB" id="K2LTU5"/>
<dbReference type="EMBL" id="AHKC01022347">
    <property type="protein sequence ID" value="EKF26093.1"/>
    <property type="molecule type" value="Genomic_DNA"/>
</dbReference>
<dbReference type="OrthoDB" id="246725at2759"/>
<feature type="region of interest" description="Disordered" evidence="1">
    <location>
        <begin position="1"/>
        <end position="34"/>
    </location>
</feature>
<dbReference type="Gene3D" id="3.90.70.80">
    <property type="match status" value="1"/>
</dbReference>